<evidence type="ECO:0000313" key="1">
    <source>
        <dbReference type="EMBL" id="MDQ1851074.1"/>
    </source>
</evidence>
<gene>
    <name evidence="1" type="ORF">RAQ16_01485</name>
</gene>
<sequence>MKTTLKKLSQKELHNLIGSTVILTENHTTISGDRVLKKKGSQGVLVDYQMFWGEATIQFGKRNYKVSMDIVQLLEQSGEIEQKSSDVSKNAETEKATEKEYIFKETRTVDQILDEHNDYMTLYRIFNDDAYLEKARQTLQQLK</sequence>
<evidence type="ECO:0000313" key="2">
    <source>
        <dbReference type="Proteomes" id="UP001177898"/>
    </source>
</evidence>
<keyword evidence="2" id="KW-1185">Reference proteome</keyword>
<proteinExistence type="predicted"/>
<comment type="caution">
    <text evidence="1">The sequence shown here is derived from an EMBL/GenBank/DDBJ whole genome shotgun (WGS) entry which is preliminary data.</text>
</comment>
<name>A0ABU0V372_9BACI</name>
<protein>
    <submittedName>
        <fullName evidence="1">Uncharacterized protein</fullName>
    </submittedName>
</protein>
<dbReference type="RefSeq" id="WP_306644872.1">
    <property type="nucleotide sequence ID" value="NZ_JAVCYS010000002.1"/>
</dbReference>
<organism evidence="1 2">
    <name type="scientific">Bacillus stercoris</name>
    <dbReference type="NCBI Taxonomy" id="2054641"/>
    <lineage>
        <taxon>Bacteria</taxon>
        <taxon>Bacillati</taxon>
        <taxon>Bacillota</taxon>
        <taxon>Bacilli</taxon>
        <taxon>Bacillales</taxon>
        <taxon>Bacillaceae</taxon>
        <taxon>Bacillus</taxon>
    </lineage>
</organism>
<dbReference type="EMBL" id="JAVCYS010000002">
    <property type="protein sequence ID" value="MDQ1851074.1"/>
    <property type="molecule type" value="Genomic_DNA"/>
</dbReference>
<reference evidence="1" key="1">
    <citation type="submission" date="2023-08" db="EMBL/GenBank/DDBJ databases">
        <title>Functional annotation and safety assessment of Bacillus stercoris.</title>
        <authorList>
            <person name="Pandit N.T."/>
            <person name="Ahir S.V."/>
            <person name="Chauhan D.A."/>
            <person name="Bose A."/>
            <person name="Dunlap C."/>
            <person name="Doshi J.A."/>
        </authorList>
    </citation>
    <scope>NUCLEOTIDE SEQUENCE</scope>
    <source>
        <strain evidence="1">ZBMF30</strain>
    </source>
</reference>
<dbReference type="Proteomes" id="UP001177898">
    <property type="component" value="Unassembled WGS sequence"/>
</dbReference>
<accession>A0ABU0V372</accession>